<keyword evidence="9" id="KW-1185">Reference proteome</keyword>
<dbReference type="SMART" id="SM00353">
    <property type="entry name" value="HLH"/>
    <property type="match status" value="1"/>
</dbReference>
<reference evidence="10" key="2">
    <citation type="submission" date="2025-08" db="UniProtKB">
        <authorList>
            <consortium name="RefSeq"/>
        </authorList>
    </citation>
    <scope>IDENTIFICATION</scope>
</reference>
<gene>
    <name evidence="10" type="primary">LOC107903739</name>
</gene>
<comment type="subcellular location">
    <subcellularLocation>
        <location evidence="1">Nucleus</location>
    </subcellularLocation>
</comment>
<feature type="coiled-coil region" evidence="6">
    <location>
        <begin position="324"/>
        <end position="361"/>
    </location>
</feature>
<organism evidence="9 10">
    <name type="scientific">Gossypium hirsutum</name>
    <name type="common">Upland cotton</name>
    <name type="synonym">Gossypium mexicanum</name>
    <dbReference type="NCBI Taxonomy" id="3635"/>
    <lineage>
        <taxon>Eukaryota</taxon>
        <taxon>Viridiplantae</taxon>
        <taxon>Streptophyta</taxon>
        <taxon>Embryophyta</taxon>
        <taxon>Tracheophyta</taxon>
        <taxon>Spermatophyta</taxon>
        <taxon>Magnoliopsida</taxon>
        <taxon>eudicotyledons</taxon>
        <taxon>Gunneridae</taxon>
        <taxon>Pentapetalae</taxon>
        <taxon>rosids</taxon>
        <taxon>malvids</taxon>
        <taxon>Malvales</taxon>
        <taxon>Malvaceae</taxon>
        <taxon>Malvoideae</taxon>
        <taxon>Gossypium</taxon>
    </lineage>
</organism>
<feature type="region of interest" description="Disordered" evidence="7">
    <location>
        <begin position="203"/>
        <end position="225"/>
    </location>
</feature>
<dbReference type="PROSITE" id="PS50888">
    <property type="entry name" value="BHLH"/>
    <property type="match status" value="1"/>
</dbReference>
<dbReference type="InterPro" id="IPR051358">
    <property type="entry name" value="TF_AMS/ICE1/BHLH6-like"/>
</dbReference>
<evidence type="ECO:0000259" key="8">
    <source>
        <dbReference type="PROSITE" id="PS50888"/>
    </source>
</evidence>
<evidence type="ECO:0000256" key="2">
    <source>
        <dbReference type="ARBA" id="ARBA00023015"/>
    </source>
</evidence>
<keyword evidence="5" id="KW-0539">Nucleus</keyword>
<feature type="domain" description="BHLH" evidence="8">
    <location>
        <begin position="285"/>
        <end position="334"/>
    </location>
</feature>
<evidence type="ECO:0000256" key="7">
    <source>
        <dbReference type="SAM" id="MobiDB-lite"/>
    </source>
</evidence>
<accession>A0ABM3A1Q0</accession>
<dbReference type="Pfam" id="PF22754">
    <property type="entry name" value="bHLH-TF_ACT-like_plant"/>
    <property type="match status" value="1"/>
</dbReference>
<dbReference type="GeneID" id="107903739"/>
<keyword evidence="4" id="KW-0804">Transcription</keyword>
<dbReference type="InterPro" id="IPR011598">
    <property type="entry name" value="bHLH_dom"/>
</dbReference>
<dbReference type="PANTHER" id="PTHR31945:SF63">
    <property type="entry name" value="TRANSCRIPTION FACTOR BHLH90"/>
    <property type="match status" value="1"/>
</dbReference>
<evidence type="ECO:0000313" key="10">
    <source>
        <dbReference type="RefSeq" id="XP_040948794.1"/>
    </source>
</evidence>
<protein>
    <submittedName>
        <fullName evidence="10">Transcription factor bHLH90 isoform X1</fullName>
    </submittedName>
</protein>
<dbReference type="Gene3D" id="4.10.280.10">
    <property type="entry name" value="Helix-loop-helix DNA-binding domain"/>
    <property type="match status" value="1"/>
</dbReference>
<keyword evidence="3" id="KW-0238">DNA-binding</keyword>
<dbReference type="RefSeq" id="XP_040948794.1">
    <property type="nucleotide sequence ID" value="XM_041092860.1"/>
</dbReference>
<sequence>MRGFDRAVEWLRPFVDSKGWDFCVVWKLGDDPSRFIEWKDCCCSACFNVKVEKDESQKPFCRDGHFQHSIRSKACEALSHFPFAISLYAGIHGEVAMSNQPSWVNHGNPSGSQSSNVEMTGTRVLIPVFSGLIELFTSEHMPKDQNLIELVTSQCNAVLKQEITTGENYAKANLDKWYNLPFSISLSTFVPRIELIPPISDSNSHHSLDGSHSGSSPSIEHPPFASDSAYISQDEQFKQLIGTYYGTKRLRCSKNVPEQQARFAPDGNKSIKDKTRTTKQPAKEKFHSKNLVMERNRRKKINDQLFKLRALVPKISKMDRTAILTDAIEYIGDLLEEKKKLENELMKIDEENCEKSNLELKSTLLDKSPKDNMSAVKPNQVSSSLAEMAKMGVHVEVNQLTKREFLIKLYYEHKRGSFAKLMEGIDSLGLQVIDANVTTFNGKVLSMLKVEANRDFQSRKLRDFLTNLTK</sequence>
<name>A0ABM3A1Q0_GOSHI</name>
<dbReference type="Pfam" id="PF00010">
    <property type="entry name" value="HLH"/>
    <property type="match status" value="1"/>
</dbReference>
<evidence type="ECO:0000256" key="6">
    <source>
        <dbReference type="SAM" id="Coils"/>
    </source>
</evidence>
<dbReference type="SUPFAM" id="SSF47459">
    <property type="entry name" value="HLH, helix-loop-helix DNA-binding domain"/>
    <property type="match status" value="1"/>
</dbReference>
<evidence type="ECO:0000256" key="5">
    <source>
        <dbReference type="ARBA" id="ARBA00023242"/>
    </source>
</evidence>
<reference evidence="9" key="1">
    <citation type="journal article" date="2020" name="Nat. Genet.">
        <title>Genomic diversifications of five Gossypium allopolyploid species and their impact on cotton improvement.</title>
        <authorList>
            <person name="Chen Z.J."/>
            <person name="Sreedasyam A."/>
            <person name="Ando A."/>
            <person name="Song Q."/>
            <person name="De Santiago L.M."/>
            <person name="Hulse-Kemp A.M."/>
            <person name="Ding M."/>
            <person name="Ye W."/>
            <person name="Kirkbride R.C."/>
            <person name="Jenkins J."/>
            <person name="Plott C."/>
            <person name="Lovell J."/>
            <person name="Lin Y.M."/>
            <person name="Vaughn R."/>
            <person name="Liu B."/>
            <person name="Simpson S."/>
            <person name="Scheffler B.E."/>
            <person name="Wen L."/>
            <person name="Saski C.A."/>
            <person name="Grover C.E."/>
            <person name="Hu G."/>
            <person name="Conover J.L."/>
            <person name="Carlson J.W."/>
            <person name="Shu S."/>
            <person name="Boston L.B."/>
            <person name="Williams M."/>
            <person name="Peterson D.G."/>
            <person name="McGee K."/>
            <person name="Jones D.C."/>
            <person name="Wendel J.F."/>
            <person name="Stelly D.M."/>
            <person name="Grimwood J."/>
            <person name="Schmutz J."/>
        </authorList>
    </citation>
    <scope>NUCLEOTIDE SEQUENCE [LARGE SCALE GENOMIC DNA]</scope>
    <source>
        <strain evidence="9">cv. TM-1</strain>
    </source>
</reference>
<keyword evidence="2" id="KW-0805">Transcription regulation</keyword>
<dbReference type="InterPro" id="IPR025610">
    <property type="entry name" value="MYC/MYB_N"/>
</dbReference>
<proteinExistence type="predicted"/>
<evidence type="ECO:0000256" key="3">
    <source>
        <dbReference type="ARBA" id="ARBA00023125"/>
    </source>
</evidence>
<dbReference type="Proteomes" id="UP000818029">
    <property type="component" value="Chromosome D05"/>
</dbReference>
<dbReference type="InterPro" id="IPR036638">
    <property type="entry name" value="HLH_DNA-bd_sf"/>
</dbReference>
<dbReference type="Pfam" id="PF14215">
    <property type="entry name" value="bHLH-MYC_N"/>
    <property type="match status" value="1"/>
</dbReference>
<dbReference type="PANTHER" id="PTHR31945">
    <property type="entry name" value="TRANSCRIPTION FACTOR SCREAM2-RELATED"/>
    <property type="match status" value="1"/>
</dbReference>
<evidence type="ECO:0000313" key="9">
    <source>
        <dbReference type="Proteomes" id="UP000818029"/>
    </source>
</evidence>
<dbReference type="InterPro" id="IPR054502">
    <property type="entry name" value="bHLH-TF_ACT-like_plant"/>
</dbReference>
<keyword evidence="6" id="KW-0175">Coiled coil</keyword>
<evidence type="ECO:0000256" key="1">
    <source>
        <dbReference type="ARBA" id="ARBA00004123"/>
    </source>
</evidence>
<evidence type="ECO:0000256" key="4">
    <source>
        <dbReference type="ARBA" id="ARBA00023163"/>
    </source>
</evidence>